<evidence type="ECO:0000313" key="1">
    <source>
        <dbReference type="EMBL" id="MEQ2424528.1"/>
    </source>
</evidence>
<protein>
    <submittedName>
        <fullName evidence="1">Uncharacterized protein</fullName>
    </submittedName>
</protein>
<dbReference type="Proteomes" id="UP001454086">
    <property type="component" value="Unassembled WGS sequence"/>
</dbReference>
<reference evidence="1 2" key="1">
    <citation type="submission" date="2024-03" db="EMBL/GenBank/DDBJ databases">
        <title>Human intestinal bacterial collection.</title>
        <authorList>
            <person name="Pauvert C."/>
            <person name="Hitch T.C.A."/>
            <person name="Clavel T."/>
        </authorList>
    </citation>
    <scope>NUCLEOTIDE SEQUENCE [LARGE SCALE GENOMIC DNA]</scope>
    <source>
        <strain evidence="1 2">CLA-SR-H021</strain>
    </source>
</reference>
<accession>A0ABV1D2C7</accession>
<sequence length="50" mass="5933">MDGRLKMLACFGCPYYDECEDEWEEGHSHCDEMMEKAKDFVERKGINLQN</sequence>
<name>A0ABV1D2C7_9FIRM</name>
<evidence type="ECO:0000313" key="2">
    <source>
        <dbReference type="Proteomes" id="UP001454086"/>
    </source>
</evidence>
<gene>
    <name evidence="1" type="ORF">WMQ36_06030</name>
</gene>
<organism evidence="1 2">
    <name type="scientific">Enterocloster hominis</name>
    <name type="common">ex Hitch et al. 2024</name>
    <dbReference type="NCBI Taxonomy" id="1917870"/>
    <lineage>
        <taxon>Bacteria</taxon>
        <taxon>Bacillati</taxon>
        <taxon>Bacillota</taxon>
        <taxon>Clostridia</taxon>
        <taxon>Lachnospirales</taxon>
        <taxon>Lachnospiraceae</taxon>
        <taxon>Enterocloster</taxon>
    </lineage>
</organism>
<proteinExistence type="predicted"/>
<keyword evidence="2" id="KW-1185">Reference proteome</keyword>
<comment type="caution">
    <text evidence="1">The sequence shown here is derived from an EMBL/GenBank/DDBJ whole genome shotgun (WGS) entry which is preliminary data.</text>
</comment>
<dbReference type="RefSeq" id="WP_349117988.1">
    <property type="nucleotide sequence ID" value="NZ_JBBMFM010000014.1"/>
</dbReference>
<dbReference type="EMBL" id="JBBMFM010000014">
    <property type="protein sequence ID" value="MEQ2424528.1"/>
    <property type="molecule type" value="Genomic_DNA"/>
</dbReference>